<feature type="compositionally biased region" description="Acidic residues" evidence="1">
    <location>
        <begin position="176"/>
        <end position="191"/>
    </location>
</feature>
<sequence length="191" mass="21211">MPLAERDYQYREIFTKAVCGKGRLYFQATHTVRLPETPSSILGCWVINHTYTADKAGDAVELVVSYDINIWYSFDNNTKTAVAKETVSYVEKVTLNYFDTNAIPGSMQIHCRVTQAPSAVEATVTKNRDGVLVKVEGEFYVEAVAETKICVLVYPPGCHDDDKFDEADAASADSPNEGEELDPDILLDDLD</sequence>
<feature type="region of interest" description="Disordered" evidence="1">
    <location>
        <begin position="163"/>
        <end position="191"/>
    </location>
</feature>
<evidence type="ECO:0000256" key="1">
    <source>
        <dbReference type="SAM" id="MobiDB-lite"/>
    </source>
</evidence>
<proteinExistence type="predicted"/>
<comment type="caution">
    <text evidence="2">The sequence shown here is derived from an EMBL/GenBank/DDBJ whole genome shotgun (WGS) entry which is preliminary data.</text>
</comment>
<keyword evidence="2" id="KW-0167">Capsid protein</keyword>
<dbReference type="AlphaFoldDB" id="A0A8J3B5P3"/>
<keyword evidence="2" id="KW-0946">Virion</keyword>
<accession>A0A8J3B5P3</accession>
<dbReference type="EMBL" id="BMOF01000008">
    <property type="protein sequence ID" value="GGJ95526.1"/>
    <property type="molecule type" value="Genomic_DNA"/>
</dbReference>
<evidence type="ECO:0000313" key="3">
    <source>
        <dbReference type="Proteomes" id="UP000637720"/>
    </source>
</evidence>
<dbReference type="Pfam" id="PF10628">
    <property type="entry name" value="CotE"/>
    <property type="match status" value="1"/>
</dbReference>
<organism evidence="2 3">
    <name type="scientific">Calditerricola satsumensis</name>
    <dbReference type="NCBI Taxonomy" id="373054"/>
    <lineage>
        <taxon>Bacteria</taxon>
        <taxon>Bacillati</taxon>
        <taxon>Bacillota</taxon>
        <taxon>Bacilli</taxon>
        <taxon>Bacillales</taxon>
        <taxon>Bacillaceae</taxon>
        <taxon>Calditerricola</taxon>
    </lineage>
</organism>
<dbReference type="Proteomes" id="UP000637720">
    <property type="component" value="Unassembled WGS sequence"/>
</dbReference>
<name>A0A8J3B5P3_9BACI</name>
<dbReference type="RefSeq" id="WP_188816792.1">
    <property type="nucleotide sequence ID" value="NZ_BMOF01000008.1"/>
</dbReference>
<gene>
    <name evidence="2" type="primary">cotE</name>
    <name evidence="2" type="ORF">GCM10007043_06720</name>
</gene>
<keyword evidence="3" id="KW-1185">Reference proteome</keyword>
<evidence type="ECO:0000313" key="2">
    <source>
        <dbReference type="EMBL" id="GGJ95526.1"/>
    </source>
</evidence>
<reference evidence="2" key="1">
    <citation type="journal article" date="2014" name="Int. J. Syst. Evol. Microbiol.">
        <title>Complete genome sequence of Corynebacterium casei LMG S-19264T (=DSM 44701T), isolated from a smear-ripened cheese.</title>
        <authorList>
            <consortium name="US DOE Joint Genome Institute (JGI-PGF)"/>
            <person name="Walter F."/>
            <person name="Albersmeier A."/>
            <person name="Kalinowski J."/>
            <person name="Ruckert C."/>
        </authorList>
    </citation>
    <scope>NUCLEOTIDE SEQUENCE</scope>
    <source>
        <strain evidence="2">JCM 14719</strain>
    </source>
</reference>
<reference evidence="2" key="2">
    <citation type="submission" date="2020-09" db="EMBL/GenBank/DDBJ databases">
        <authorList>
            <person name="Sun Q."/>
            <person name="Ohkuma M."/>
        </authorList>
    </citation>
    <scope>NUCLEOTIDE SEQUENCE</scope>
    <source>
        <strain evidence="2">JCM 14719</strain>
    </source>
</reference>
<protein>
    <submittedName>
        <fullName evidence="2">Spore coat protein E</fullName>
    </submittedName>
</protein>
<dbReference type="InterPro" id="IPR018901">
    <property type="entry name" value="Spore_coat_CotE"/>
</dbReference>